<evidence type="ECO:0000313" key="3">
    <source>
        <dbReference type="Proteomes" id="UP000799441"/>
    </source>
</evidence>
<sequence length="87" mass="9649">MRPPLRVVDGGVNRAQTRSRTTDNHTTTTTISSTPCTAHTLAPSRPDTEIQTMIHSFFRTRITYVATWTTTVEPLTLASMLVHTCCS</sequence>
<reference evidence="2" key="1">
    <citation type="journal article" date="2020" name="Stud. Mycol.">
        <title>101 Dothideomycetes genomes: a test case for predicting lifestyles and emergence of pathogens.</title>
        <authorList>
            <person name="Haridas S."/>
            <person name="Albert R."/>
            <person name="Binder M."/>
            <person name="Bloem J."/>
            <person name="Labutti K."/>
            <person name="Salamov A."/>
            <person name="Andreopoulos B."/>
            <person name="Baker S."/>
            <person name="Barry K."/>
            <person name="Bills G."/>
            <person name="Bluhm B."/>
            <person name="Cannon C."/>
            <person name="Castanera R."/>
            <person name="Culley D."/>
            <person name="Daum C."/>
            <person name="Ezra D."/>
            <person name="Gonzalez J."/>
            <person name="Henrissat B."/>
            <person name="Kuo A."/>
            <person name="Liang C."/>
            <person name="Lipzen A."/>
            <person name="Lutzoni F."/>
            <person name="Magnuson J."/>
            <person name="Mondo S."/>
            <person name="Nolan M."/>
            <person name="Ohm R."/>
            <person name="Pangilinan J."/>
            <person name="Park H.-J."/>
            <person name="Ramirez L."/>
            <person name="Alfaro M."/>
            <person name="Sun H."/>
            <person name="Tritt A."/>
            <person name="Yoshinaga Y."/>
            <person name="Zwiers L.-H."/>
            <person name="Turgeon B."/>
            <person name="Goodwin S."/>
            <person name="Spatafora J."/>
            <person name="Crous P."/>
            <person name="Grigoriev I."/>
        </authorList>
    </citation>
    <scope>NUCLEOTIDE SEQUENCE</scope>
    <source>
        <strain evidence="2">CBS 116435</strain>
    </source>
</reference>
<evidence type="ECO:0000256" key="1">
    <source>
        <dbReference type="SAM" id="MobiDB-lite"/>
    </source>
</evidence>
<name>A0A9P4QFJ6_9PEZI</name>
<dbReference type="EMBL" id="MU003774">
    <property type="protein sequence ID" value="KAF2723787.1"/>
    <property type="molecule type" value="Genomic_DNA"/>
</dbReference>
<dbReference type="Proteomes" id="UP000799441">
    <property type="component" value="Unassembled WGS sequence"/>
</dbReference>
<accession>A0A9P4QFJ6</accession>
<evidence type="ECO:0000313" key="2">
    <source>
        <dbReference type="EMBL" id="KAF2723787.1"/>
    </source>
</evidence>
<dbReference type="AlphaFoldDB" id="A0A9P4QFJ6"/>
<keyword evidence="3" id="KW-1185">Reference proteome</keyword>
<feature type="region of interest" description="Disordered" evidence="1">
    <location>
        <begin position="17"/>
        <end position="43"/>
    </location>
</feature>
<proteinExistence type="predicted"/>
<organism evidence="2 3">
    <name type="scientific">Polychaeton citri CBS 116435</name>
    <dbReference type="NCBI Taxonomy" id="1314669"/>
    <lineage>
        <taxon>Eukaryota</taxon>
        <taxon>Fungi</taxon>
        <taxon>Dikarya</taxon>
        <taxon>Ascomycota</taxon>
        <taxon>Pezizomycotina</taxon>
        <taxon>Dothideomycetes</taxon>
        <taxon>Dothideomycetidae</taxon>
        <taxon>Capnodiales</taxon>
        <taxon>Capnodiaceae</taxon>
        <taxon>Polychaeton</taxon>
    </lineage>
</organism>
<feature type="compositionally biased region" description="Low complexity" evidence="1">
    <location>
        <begin position="24"/>
        <end position="40"/>
    </location>
</feature>
<gene>
    <name evidence="2" type="ORF">K431DRAFT_282481</name>
</gene>
<protein>
    <submittedName>
        <fullName evidence="2">Uncharacterized protein</fullName>
    </submittedName>
</protein>
<comment type="caution">
    <text evidence="2">The sequence shown here is derived from an EMBL/GenBank/DDBJ whole genome shotgun (WGS) entry which is preliminary data.</text>
</comment>